<feature type="compositionally biased region" description="Basic residues" evidence="1">
    <location>
        <begin position="428"/>
        <end position="438"/>
    </location>
</feature>
<feature type="region of interest" description="Disordered" evidence="1">
    <location>
        <begin position="310"/>
        <end position="332"/>
    </location>
</feature>
<feature type="compositionally biased region" description="Basic and acidic residues" evidence="1">
    <location>
        <begin position="89"/>
        <end position="100"/>
    </location>
</feature>
<reference evidence="2" key="1">
    <citation type="journal article" date="2023" name="Mol. Phylogenet. Evol.">
        <title>Genome-scale phylogeny and comparative genomics of the fungal order Sordariales.</title>
        <authorList>
            <person name="Hensen N."/>
            <person name="Bonometti L."/>
            <person name="Westerberg I."/>
            <person name="Brannstrom I.O."/>
            <person name="Guillou S."/>
            <person name="Cros-Aarteil S."/>
            <person name="Calhoun S."/>
            <person name="Haridas S."/>
            <person name="Kuo A."/>
            <person name="Mondo S."/>
            <person name="Pangilinan J."/>
            <person name="Riley R."/>
            <person name="LaButti K."/>
            <person name="Andreopoulos B."/>
            <person name="Lipzen A."/>
            <person name="Chen C."/>
            <person name="Yan M."/>
            <person name="Daum C."/>
            <person name="Ng V."/>
            <person name="Clum A."/>
            <person name="Steindorff A."/>
            <person name="Ohm R.A."/>
            <person name="Martin F."/>
            <person name="Silar P."/>
            <person name="Natvig D.O."/>
            <person name="Lalanne C."/>
            <person name="Gautier V."/>
            <person name="Ament-Velasquez S.L."/>
            <person name="Kruys A."/>
            <person name="Hutchinson M.I."/>
            <person name="Powell A.J."/>
            <person name="Barry K."/>
            <person name="Miller A.N."/>
            <person name="Grigoriev I.V."/>
            <person name="Debuchy R."/>
            <person name="Gladieux P."/>
            <person name="Hiltunen Thoren M."/>
            <person name="Johannesson H."/>
        </authorList>
    </citation>
    <scope>NUCLEOTIDE SEQUENCE</scope>
    <source>
        <strain evidence="2">CBS 141.50</strain>
    </source>
</reference>
<feature type="compositionally biased region" description="Low complexity" evidence="1">
    <location>
        <begin position="396"/>
        <end position="405"/>
    </location>
</feature>
<comment type="caution">
    <text evidence="2">The sequence shown here is derived from an EMBL/GenBank/DDBJ whole genome shotgun (WGS) entry which is preliminary data.</text>
</comment>
<feature type="region of interest" description="Disordered" evidence="1">
    <location>
        <begin position="177"/>
        <end position="242"/>
    </location>
</feature>
<proteinExistence type="predicted"/>
<feature type="compositionally biased region" description="Low complexity" evidence="1">
    <location>
        <begin position="219"/>
        <end position="234"/>
    </location>
</feature>
<feature type="compositionally biased region" description="Basic and acidic residues" evidence="1">
    <location>
        <begin position="465"/>
        <end position="477"/>
    </location>
</feature>
<feature type="compositionally biased region" description="Polar residues" evidence="1">
    <location>
        <begin position="64"/>
        <end position="80"/>
    </location>
</feature>
<feature type="compositionally biased region" description="Pro residues" evidence="1">
    <location>
        <begin position="355"/>
        <end position="365"/>
    </location>
</feature>
<dbReference type="RefSeq" id="XP_062637557.1">
    <property type="nucleotide sequence ID" value="XM_062780515.1"/>
</dbReference>
<evidence type="ECO:0000313" key="3">
    <source>
        <dbReference type="Proteomes" id="UP001302676"/>
    </source>
</evidence>
<keyword evidence="3" id="KW-1185">Reference proteome</keyword>
<feature type="compositionally biased region" description="Basic and acidic residues" evidence="1">
    <location>
        <begin position="177"/>
        <end position="201"/>
    </location>
</feature>
<evidence type="ECO:0000256" key="1">
    <source>
        <dbReference type="SAM" id="MobiDB-lite"/>
    </source>
</evidence>
<accession>A0AAN6ZP49</accession>
<feature type="region of interest" description="Disordered" evidence="1">
    <location>
        <begin position="1"/>
        <end position="134"/>
    </location>
</feature>
<dbReference type="EMBL" id="MU853579">
    <property type="protein sequence ID" value="KAK4144186.1"/>
    <property type="molecule type" value="Genomic_DNA"/>
</dbReference>
<dbReference type="GeneID" id="87817128"/>
<dbReference type="Proteomes" id="UP001302676">
    <property type="component" value="Unassembled WGS sequence"/>
</dbReference>
<dbReference type="AlphaFoldDB" id="A0AAN6ZP49"/>
<feature type="compositionally biased region" description="Low complexity" evidence="1">
    <location>
        <begin position="501"/>
        <end position="514"/>
    </location>
</feature>
<protein>
    <submittedName>
        <fullName evidence="2">Uncharacterized protein</fullName>
    </submittedName>
</protein>
<sequence length="574" mass="62126">MADNTPDSDRTGEKGPTTGSSGILDRKIERRALPASFSSNLARRGMGSGRNTADRSVRSIVTLFENSAATSQSPASSGPVATTRKAGGRGKDDQETDHKAVKSVPSPTHQASEKEQKPPSRKITPISTSQQTEYQVEDYSLTLLGHKSYFNNRPLGRCLDEKLENNTETKVRRIEAKEEVGEVTKDDRGSEKHDGGHEQEVNKGPLSQKQVASAPVQHLESTTSGLTLQGTSESITTPESEIRDPKEVAELWNYVRKQLWIDDEEIYGEGLGKIEAVEDAVVTKGEDSEGFILDPLTPICGTLGSYSLSSGPEQLLPFPERPPPPSLDLSTSTPKCLDPDYFLYHEPDLSGLPPIRRPLPTPPIAPSHSRNPSSGGSGNGRWVRPPTWRTPSSTNPSPSLRAPSALPSPVPTPMGGSFTDYPPSSARINHRRNRHQPHISRSNTSEASFSASICSTAGTQGSERSIGHSEGHSEGHSRGPSAHQYLQQTPQYGHDHHGSQTSSAATRSTRADSAMGMSTASTGLVAEMEVESTSVGYQPNTPQRRMTAEEKLSEIDEFLSPSPEETERQMGGWI</sequence>
<reference evidence="2" key="2">
    <citation type="submission" date="2023-05" db="EMBL/GenBank/DDBJ databases">
        <authorList>
            <consortium name="Lawrence Berkeley National Laboratory"/>
            <person name="Steindorff A."/>
            <person name="Hensen N."/>
            <person name="Bonometti L."/>
            <person name="Westerberg I."/>
            <person name="Brannstrom I.O."/>
            <person name="Guillou S."/>
            <person name="Cros-Aarteil S."/>
            <person name="Calhoun S."/>
            <person name="Haridas S."/>
            <person name="Kuo A."/>
            <person name="Mondo S."/>
            <person name="Pangilinan J."/>
            <person name="Riley R."/>
            <person name="Labutti K."/>
            <person name="Andreopoulos B."/>
            <person name="Lipzen A."/>
            <person name="Chen C."/>
            <person name="Yanf M."/>
            <person name="Daum C."/>
            <person name="Ng V."/>
            <person name="Clum A."/>
            <person name="Ohm R."/>
            <person name="Martin F."/>
            <person name="Silar P."/>
            <person name="Natvig D."/>
            <person name="Lalanne C."/>
            <person name="Gautier V."/>
            <person name="Ament-Velasquez S.L."/>
            <person name="Kruys A."/>
            <person name="Hutchinson M.I."/>
            <person name="Powell A.J."/>
            <person name="Barry K."/>
            <person name="Miller A.N."/>
            <person name="Grigoriev I.V."/>
            <person name="Debuchy R."/>
            <person name="Gladieux P."/>
            <person name="Thoren M.H."/>
            <person name="Johannesson H."/>
        </authorList>
    </citation>
    <scope>NUCLEOTIDE SEQUENCE</scope>
    <source>
        <strain evidence="2">CBS 141.50</strain>
    </source>
</reference>
<gene>
    <name evidence="2" type="ORF">C8A04DRAFT_28088</name>
</gene>
<feature type="compositionally biased region" description="Polar residues" evidence="1">
    <location>
        <begin position="531"/>
        <end position="544"/>
    </location>
</feature>
<evidence type="ECO:0000313" key="2">
    <source>
        <dbReference type="EMBL" id="KAK4144186.1"/>
    </source>
</evidence>
<feature type="compositionally biased region" description="Polar residues" evidence="1">
    <location>
        <begin position="439"/>
        <end position="463"/>
    </location>
</feature>
<feature type="compositionally biased region" description="Polar residues" evidence="1">
    <location>
        <begin position="125"/>
        <end position="134"/>
    </location>
</feature>
<organism evidence="2 3">
    <name type="scientific">Dichotomopilus funicola</name>
    <dbReference type="NCBI Taxonomy" id="1934379"/>
    <lineage>
        <taxon>Eukaryota</taxon>
        <taxon>Fungi</taxon>
        <taxon>Dikarya</taxon>
        <taxon>Ascomycota</taxon>
        <taxon>Pezizomycotina</taxon>
        <taxon>Sordariomycetes</taxon>
        <taxon>Sordariomycetidae</taxon>
        <taxon>Sordariales</taxon>
        <taxon>Chaetomiaceae</taxon>
        <taxon>Dichotomopilus</taxon>
    </lineage>
</organism>
<feature type="region of interest" description="Disordered" evidence="1">
    <location>
        <begin position="352"/>
        <end position="574"/>
    </location>
</feature>
<name>A0AAN6ZP49_9PEZI</name>